<evidence type="ECO:0000256" key="1">
    <source>
        <dbReference type="SAM" id="MobiDB-lite"/>
    </source>
</evidence>
<dbReference type="Pfam" id="PF06102">
    <property type="entry name" value="RRP36"/>
    <property type="match status" value="1"/>
</dbReference>
<reference evidence="2" key="1">
    <citation type="journal article" date="2021" name="Open Biol.">
        <title>Shared evolutionary footprints suggest mitochondrial oxidative damage underlies multiple complex I losses in fungi.</title>
        <authorList>
            <person name="Schikora-Tamarit M.A."/>
            <person name="Marcet-Houben M."/>
            <person name="Nosek J."/>
            <person name="Gabaldon T."/>
        </authorList>
    </citation>
    <scope>NUCLEOTIDE SEQUENCE</scope>
    <source>
        <strain evidence="2">CBS6075</strain>
    </source>
</reference>
<dbReference type="InterPro" id="IPR009292">
    <property type="entry name" value="RRP36"/>
</dbReference>
<dbReference type="Proteomes" id="UP000769157">
    <property type="component" value="Unassembled WGS sequence"/>
</dbReference>
<dbReference type="RefSeq" id="XP_046063918.1">
    <property type="nucleotide sequence ID" value="XM_046201724.1"/>
</dbReference>
<comment type="caution">
    <text evidence="2">The sequence shown here is derived from an EMBL/GenBank/DDBJ whole genome shotgun (WGS) entry which is preliminary data.</text>
</comment>
<gene>
    <name evidence="2" type="ORF">OGAPHI_001008</name>
</gene>
<dbReference type="OrthoDB" id="448446at2759"/>
<protein>
    <submittedName>
        <fullName evidence="2">Uncharacterized protein</fullName>
    </submittedName>
</protein>
<proteinExistence type="predicted"/>
<feature type="compositionally biased region" description="Basic and acidic residues" evidence="1">
    <location>
        <begin position="151"/>
        <end position="164"/>
    </location>
</feature>
<feature type="compositionally biased region" description="Basic and acidic residues" evidence="1">
    <location>
        <begin position="44"/>
        <end position="54"/>
    </location>
</feature>
<dbReference type="GeneID" id="70232976"/>
<reference evidence="2" key="2">
    <citation type="submission" date="2021-01" db="EMBL/GenBank/DDBJ databases">
        <authorList>
            <person name="Schikora-Tamarit M.A."/>
        </authorList>
    </citation>
    <scope>NUCLEOTIDE SEQUENCE</scope>
    <source>
        <strain evidence="2">CBS6075</strain>
    </source>
</reference>
<accession>A0A9P8PDY4</accession>
<feature type="compositionally biased region" description="Basic and acidic residues" evidence="1">
    <location>
        <begin position="126"/>
        <end position="144"/>
    </location>
</feature>
<organism evidence="2 3">
    <name type="scientific">Ogataea philodendri</name>
    <dbReference type="NCBI Taxonomy" id="1378263"/>
    <lineage>
        <taxon>Eukaryota</taxon>
        <taxon>Fungi</taxon>
        <taxon>Dikarya</taxon>
        <taxon>Ascomycota</taxon>
        <taxon>Saccharomycotina</taxon>
        <taxon>Pichiomycetes</taxon>
        <taxon>Pichiales</taxon>
        <taxon>Pichiaceae</taxon>
        <taxon>Ogataea</taxon>
    </lineage>
</organism>
<keyword evidence="3" id="KW-1185">Reference proteome</keyword>
<dbReference type="EMBL" id="JAEUBE010000087">
    <property type="protein sequence ID" value="KAH3670493.1"/>
    <property type="molecule type" value="Genomic_DNA"/>
</dbReference>
<feature type="region of interest" description="Disordered" evidence="1">
    <location>
        <begin position="1"/>
        <end position="28"/>
    </location>
</feature>
<sequence length="992" mass="109436">MSRRPQFSRRDLDSDDEDGYSTDSSTSSLASISFEALSAAKKRIAQEDQEHSSDDQSEGEFFEPERTRDVARKKKSKHAPKEASSKKPVSKVREIPGLLEGTKYASSKHHDIRFDSAFDSGPGIHSQEHQVETGRVEEQRHGETGGEGLQEADRIRLCETERQTETGAGCPVQQHEGKTTGEGDGAETEEEVRKRDAPIRKELQQRPLEYDDRLLMIPYLVFQNGQVSGHHNVLENGAVGDVDPLTLGANNNNRTLQLHALAEINVTGNRKVVQFEDSWHVRDSLLEVGHFLEVGAELDEWGAAKTGTVEVQSAVLQVKQVALHQHQVRRVSNADTLGVWNDLHLQCVGLDQTLDGWQVDPQVVGVEVGELLDRLELLGVVLWNLSDLQQSHLSVVVDQSTSLNVGSGLVGQLHNVFCSCFKHVVEDLGVDGGTQVVSVGNKQDLLTLLKQNVQLSRGNKRLEQVTVSRWVPSIELVVVRLWNREQRVLEHSWVPGLVESSDPNTVALVLSHNDLCVVVGVERVHQKKWDIGVVGGVEVFDLTNRKIKERLAVSDLNDGLRTNTSHRRVGERIWFQSSVVPDALSVRYRLNKAKKESISTSNFALASGSSTPSIILLREFLICDAATLVLVFSKAYVLWDLACLLISANLIKKIVFLVNYKHPYTTLHVPRVTARDDGLQGGNRAPLVPDVVGGAEGVLNGVDKRLDVEVGVDVRHQFCPARTIYGESQLDSGVCLFGQSAGHKPRDKTLLSADDECAPVMDTDTIRFDSSSEFEASNGSNSSAGLTEMITVDWFGSCFQIGWTIIGGLELLSMVCHEVRQRTSRRQVQFDLGRDLFGVFVQNVTESHFSNHIGSGQLTVLKGSVVYFHHRGIQTRLCQARMVNLATRESAIACISFRKQGGAGGIWRNLSLFQSATKSADSALLRRSRCGSVRKSWTGTRFWNSSGAVVGAVPEDGNANELVEPRYDGWIDELVVSSLATELDRFVGCIVG</sequence>
<dbReference type="AlphaFoldDB" id="A0A9P8PDY4"/>
<evidence type="ECO:0000313" key="2">
    <source>
        <dbReference type="EMBL" id="KAH3670493.1"/>
    </source>
</evidence>
<feature type="region of interest" description="Disordered" evidence="1">
    <location>
        <begin position="40"/>
        <end position="197"/>
    </location>
</feature>
<name>A0A9P8PDY4_9ASCO</name>
<evidence type="ECO:0000313" key="3">
    <source>
        <dbReference type="Proteomes" id="UP000769157"/>
    </source>
</evidence>